<dbReference type="eggNOG" id="COG3607">
    <property type="taxonomic scope" value="Bacteria"/>
</dbReference>
<keyword evidence="3" id="KW-1185">Reference proteome</keyword>
<accession>A0A017HCJ7</accession>
<dbReference type="STRING" id="1122180.Lokhon_01020"/>
<evidence type="ECO:0000259" key="1">
    <source>
        <dbReference type="PROSITE" id="PS51819"/>
    </source>
</evidence>
<protein>
    <recommendedName>
        <fullName evidence="1">VOC domain-containing protein</fullName>
    </recommendedName>
</protein>
<dbReference type="SUPFAM" id="SSF54593">
    <property type="entry name" value="Glyoxalase/Bleomycin resistance protein/Dihydroxybiphenyl dioxygenase"/>
    <property type="match status" value="1"/>
</dbReference>
<feature type="domain" description="VOC" evidence="1">
    <location>
        <begin position="3"/>
        <end position="128"/>
    </location>
</feature>
<name>A0A017HCJ7_9RHOB</name>
<dbReference type="Proteomes" id="UP000025047">
    <property type="component" value="Unassembled WGS sequence"/>
</dbReference>
<organism evidence="2 3">
    <name type="scientific">Limimaricola hongkongensis DSM 17492</name>
    <dbReference type="NCBI Taxonomy" id="1122180"/>
    <lineage>
        <taxon>Bacteria</taxon>
        <taxon>Pseudomonadati</taxon>
        <taxon>Pseudomonadota</taxon>
        <taxon>Alphaproteobacteria</taxon>
        <taxon>Rhodobacterales</taxon>
        <taxon>Paracoccaceae</taxon>
        <taxon>Limimaricola</taxon>
    </lineage>
</organism>
<proteinExistence type="predicted"/>
<evidence type="ECO:0000313" key="2">
    <source>
        <dbReference type="EMBL" id="EYD72227.1"/>
    </source>
</evidence>
<dbReference type="PANTHER" id="PTHR36503">
    <property type="entry name" value="BLR2520 PROTEIN"/>
    <property type="match status" value="1"/>
</dbReference>
<dbReference type="InterPro" id="IPR004360">
    <property type="entry name" value="Glyas_Fos-R_dOase_dom"/>
</dbReference>
<evidence type="ECO:0000313" key="3">
    <source>
        <dbReference type="Proteomes" id="UP000025047"/>
    </source>
</evidence>
<comment type="caution">
    <text evidence="2">The sequence shown here is derived from an EMBL/GenBank/DDBJ whole genome shotgun (WGS) entry which is preliminary data.</text>
</comment>
<dbReference type="PATRIC" id="fig|1122180.6.peg.1012"/>
<sequence length="142" mass="15059">MSQTVYINLPVADAARARAFYEGLGFSVVAQFTGEHTTCIRITDGACLMLLDRETFAGFAPGPVADPRESTGVLVAIPRDSRAAVDAIVEAALAHGGADTGKKVEHGDVMYGRTIRDPDGNVLETGWMDAEKMQAMMAAQKG</sequence>
<dbReference type="PANTHER" id="PTHR36503:SF2">
    <property type="entry name" value="BLR2408 PROTEIN"/>
    <property type="match status" value="1"/>
</dbReference>
<dbReference type="AlphaFoldDB" id="A0A017HCJ7"/>
<dbReference type="EMBL" id="APGJ01000004">
    <property type="protein sequence ID" value="EYD72227.1"/>
    <property type="molecule type" value="Genomic_DNA"/>
</dbReference>
<dbReference type="Gene3D" id="3.10.180.10">
    <property type="entry name" value="2,3-Dihydroxybiphenyl 1,2-Dioxygenase, domain 1"/>
    <property type="match status" value="1"/>
</dbReference>
<dbReference type="HOGENOM" id="CLU_046006_21_0_5"/>
<dbReference type="PROSITE" id="PS51819">
    <property type="entry name" value="VOC"/>
    <property type="match status" value="1"/>
</dbReference>
<dbReference type="Pfam" id="PF00903">
    <property type="entry name" value="Glyoxalase"/>
    <property type="match status" value="1"/>
</dbReference>
<reference evidence="2 3" key="1">
    <citation type="submission" date="2013-03" db="EMBL/GenBank/DDBJ databases">
        <authorList>
            <person name="Fiebig A."/>
            <person name="Goeker M."/>
            <person name="Klenk H.-P.P."/>
        </authorList>
    </citation>
    <scope>NUCLEOTIDE SEQUENCE [LARGE SCALE GENOMIC DNA]</scope>
    <source>
        <strain evidence="2 3">DSM 17492</strain>
    </source>
</reference>
<gene>
    <name evidence="2" type="ORF">Lokhon_01020</name>
</gene>
<dbReference type="RefSeq" id="WP_017928167.1">
    <property type="nucleotide sequence ID" value="NZ_KB822997.1"/>
</dbReference>
<dbReference type="InterPro" id="IPR037523">
    <property type="entry name" value="VOC_core"/>
</dbReference>
<dbReference type="OrthoDB" id="9798430at2"/>
<dbReference type="InterPro" id="IPR029068">
    <property type="entry name" value="Glyas_Bleomycin-R_OHBP_Dase"/>
</dbReference>